<keyword evidence="1" id="KW-0472">Membrane</keyword>
<sequence>MEITTLALGDLVNTAISDWIGPVLVGIIAVVALVLLWKRQFAGFLTFAAMAVLAALFVFFGGDLFGKNGNISKAGKSVAKKINAIHLTDTTYAQDFLTR</sequence>
<dbReference type="EMBL" id="BSEJ01000011">
    <property type="protein sequence ID" value="GLJ62219.1"/>
    <property type="molecule type" value="Genomic_DNA"/>
</dbReference>
<accession>A0A9W6H4Y3</accession>
<dbReference type="RefSeq" id="WP_271173910.1">
    <property type="nucleotide sequence ID" value="NZ_BSEJ01000011.1"/>
</dbReference>
<name>A0A9W6H4Y3_9MICO</name>
<evidence type="ECO:0000256" key="1">
    <source>
        <dbReference type="SAM" id="Phobius"/>
    </source>
</evidence>
<organism evidence="2 3">
    <name type="scientific">Microbacterium barkeri</name>
    <dbReference type="NCBI Taxonomy" id="33917"/>
    <lineage>
        <taxon>Bacteria</taxon>
        <taxon>Bacillati</taxon>
        <taxon>Actinomycetota</taxon>
        <taxon>Actinomycetes</taxon>
        <taxon>Micrococcales</taxon>
        <taxon>Microbacteriaceae</taxon>
        <taxon>Microbacterium</taxon>
    </lineage>
</organism>
<comment type="caution">
    <text evidence="2">The sequence shown here is derived from an EMBL/GenBank/DDBJ whole genome shotgun (WGS) entry which is preliminary data.</text>
</comment>
<dbReference type="AlphaFoldDB" id="A0A9W6H4Y3"/>
<gene>
    <name evidence="2" type="ORF">GCM10017576_23490</name>
</gene>
<keyword evidence="1" id="KW-1133">Transmembrane helix</keyword>
<feature type="transmembrane region" description="Helical" evidence="1">
    <location>
        <begin position="19"/>
        <end position="37"/>
    </location>
</feature>
<evidence type="ECO:0000313" key="2">
    <source>
        <dbReference type="EMBL" id="GLJ62219.1"/>
    </source>
</evidence>
<keyword evidence="3" id="KW-1185">Reference proteome</keyword>
<protein>
    <submittedName>
        <fullName evidence="2">Uncharacterized protein</fullName>
    </submittedName>
</protein>
<feature type="transmembrane region" description="Helical" evidence="1">
    <location>
        <begin position="44"/>
        <end position="62"/>
    </location>
</feature>
<reference evidence="2" key="1">
    <citation type="journal article" date="2014" name="Int. J. Syst. Evol. Microbiol.">
        <title>Complete genome sequence of Corynebacterium casei LMG S-19264T (=DSM 44701T), isolated from a smear-ripened cheese.</title>
        <authorList>
            <consortium name="US DOE Joint Genome Institute (JGI-PGF)"/>
            <person name="Walter F."/>
            <person name="Albersmeier A."/>
            <person name="Kalinowski J."/>
            <person name="Ruckert C."/>
        </authorList>
    </citation>
    <scope>NUCLEOTIDE SEQUENCE</scope>
    <source>
        <strain evidence="2">VKM Ac-1020</strain>
    </source>
</reference>
<reference evidence="2" key="2">
    <citation type="submission" date="2023-01" db="EMBL/GenBank/DDBJ databases">
        <authorList>
            <person name="Sun Q."/>
            <person name="Evtushenko L."/>
        </authorList>
    </citation>
    <scope>NUCLEOTIDE SEQUENCE</scope>
    <source>
        <strain evidence="2">VKM Ac-1020</strain>
    </source>
</reference>
<proteinExistence type="predicted"/>
<dbReference type="Proteomes" id="UP001142462">
    <property type="component" value="Unassembled WGS sequence"/>
</dbReference>
<keyword evidence="1" id="KW-0812">Transmembrane</keyword>
<evidence type="ECO:0000313" key="3">
    <source>
        <dbReference type="Proteomes" id="UP001142462"/>
    </source>
</evidence>